<dbReference type="Gene3D" id="1.10.760.10">
    <property type="entry name" value="Cytochrome c-like domain"/>
    <property type="match status" value="1"/>
</dbReference>
<dbReference type="InterPro" id="IPR015170">
    <property type="entry name" value="DUF1924_SHP"/>
</dbReference>
<feature type="region of interest" description="Disordered" evidence="5">
    <location>
        <begin position="40"/>
        <end position="93"/>
    </location>
</feature>
<dbReference type="InterPro" id="IPR009056">
    <property type="entry name" value="Cyt_c-like_dom"/>
</dbReference>
<protein>
    <submittedName>
        <fullName evidence="8">DUF1924 domain-containing protein</fullName>
    </submittedName>
</protein>
<evidence type="ECO:0000313" key="9">
    <source>
        <dbReference type="Proteomes" id="UP000317355"/>
    </source>
</evidence>
<dbReference type="InterPro" id="IPR036909">
    <property type="entry name" value="Cyt_c-like_dom_sf"/>
</dbReference>
<sequence length="133" mass="14848">MKKLILIPLLLLAVTAHASPASDAALDSYRKQGAEAFDAAAGKQLWNRPNPTQEDGSKRSCTDCHGSNLSLPGKHLRTGKHIEPMNPSVTPSRLADEKKIEKWFKRNCKWTFGRECTPQEKGHLILFIQQQNS</sequence>
<keyword evidence="2 4" id="KW-0479">Metal-binding</keyword>
<organism evidence="8 9">
    <name type="scientific">Sedimenticola thiotaurini</name>
    <dbReference type="NCBI Taxonomy" id="1543721"/>
    <lineage>
        <taxon>Bacteria</taxon>
        <taxon>Pseudomonadati</taxon>
        <taxon>Pseudomonadota</taxon>
        <taxon>Gammaproteobacteria</taxon>
        <taxon>Chromatiales</taxon>
        <taxon>Sedimenticolaceae</taxon>
        <taxon>Sedimenticola</taxon>
    </lineage>
</organism>
<evidence type="ECO:0000256" key="3">
    <source>
        <dbReference type="ARBA" id="ARBA00023004"/>
    </source>
</evidence>
<dbReference type="Proteomes" id="UP000317355">
    <property type="component" value="Unassembled WGS sequence"/>
</dbReference>
<comment type="caution">
    <text evidence="8">The sequence shown here is derived from an EMBL/GenBank/DDBJ whole genome shotgun (WGS) entry which is preliminary data.</text>
</comment>
<feature type="chain" id="PRO_5021834984" evidence="6">
    <location>
        <begin position="19"/>
        <end position="133"/>
    </location>
</feature>
<accession>A0A558CSI5</accession>
<dbReference type="SUPFAM" id="SSF46626">
    <property type="entry name" value="Cytochrome c"/>
    <property type="match status" value="1"/>
</dbReference>
<dbReference type="AlphaFoldDB" id="A0A558CSI5"/>
<evidence type="ECO:0000256" key="2">
    <source>
        <dbReference type="ARBA" id="ARBA00022723"/>
    </source>
</evidence>
<keyword evidence="1 4" id="KW-0349">Heme</keyword>
<gene>
    <name evidence="8" type="ORF">FHK82_14940</name>
</gene>
<feature type="signal peptide" evidence="6">
    <location>
        <begin position="1"/>
        <end position="18"/>
    </location>
</feature>
<evidence type="ECO:0000313" key="8">
    <source>
        <dbReference type="EMBL" id="TVT51735.1"/>
    </source>
</evidence>
<dbReference type="GO" id="GO:0009055">
    <property type="term" value="F:electron transfer activity"/>
    <property type="evidence" value="ECO:0007669"/>
    <property type="project" value="InterPro"/>
</dbReference>
<feature type="domain" description="Cytochrome c" evidence="7">
    <location>
        <begin position="37"/>
        <end position="132"/>
    </location>
</feature>
<reference evidence="8 9" key="1">
    <citation type="submission" date="2019-07" db="EMBL/GenBank/DDBJ databases">
        <title>The pathways for chlorine oxyanion respiration interact through the shared metabolite chlorate.</title>
        <authorList>
            <person name="Barnum T.P."/>
            <person name="Cheng Y."/>
            <person name="Hill K.A."/>
            <person name="Lucas L.N."/>
            <person name="Carlson H.K."/>
            <person name="Coates J.D."/>
        </authorList>
    </citation>
    <scope>NUCLEOTIDE SEQUENCE [LARGE SCALE GENOMIC DNA]</scope>
    <source>
        <strain evidence="8">BK-3</strain>
    </source>
</reference>
<dbReference type="PROSITE" id="PS51007">
    <property type="entry name" value="CYTC"/>
    <property type="match status" value="1"/>
</dbReference>
<keyword evidence="3 4" id="KW-0408">Iron</keyword>
<dbReference type="GO" id="GO:0046872">
    <property type="term" value="F:metal ion binding"/>
    <property type="evidence" value="ECO:0007669"/>
    <property type="project" value="UniProtKB-KW"/>
</dbReference>
<dbReference type="Pfam" id="PF09086">
    <property type="entry name" value="DUF1924"/>
    <property type="match status" value="1"/>
</dbReference>
<name>A0A558CSI5_9GAMM</name>
<evidence type="ECO:0000256" key="1">
    <source>
        <dbReference type="ARBA" id="ARBA00022617"/>
    </source>
</evidence>
<evidence type="ECO:0000259" key="7">
    <source>
        <dbReference type="PROSITE" id="PS51007"/>
    </source>
</evidence>
<keyword evidence="6" id="KW-0732">Signal</keyword>
<dbReference type="GO" id="GO:0020037">
    <property type="term" value="F:heme binding"/>
    <property type="evidence" value="ECO:0007669"/>
    <property type="project" value="InterPro"/>
</dbReference>
<evidence type="ECO:0000256" key="5">
    <source>
        <dbReference type="SAM" id="MobiDB-lite"/>
    </source>
</evidence>
<evidence type="ECO:0000256" key="4">
    <source>
        <dbReference type="PROSITE-ProRule" id="PRU00433"/>
    </source>
</evidence>
<dbReference type="EMBL" id="VMRY01000084">
    <property type="protein sequence ID" value="TVT51735.1"/>
    <property type="molecule type" value="Genomic_DNA"/>
</dbReference>
<evidence type="ECO:0000256" key="6">
    <source>
        <dbReference type="SAM" id="SignalP"/>
    </source>
</evidence>
<proteinExistence type="predicted"/>